<protein>
    <submittedName>
        <fullName evidence="4">ABC transporter substrate-binding protein</fullName>
    </submittedName>
</protein>
<dbReference type="InterPro" id="IPR002491">
    <property type="entry name" value="ABC_transptr_periplasmic_BD"/>
</dbReference>
<gene>
    <name evidence="4" type="ORF">GC093_15070</name>
</gene>
<evidence type="ECO:0000256" key="2">
    <source>
        <dbReference type="SAM" id="SignalP"/>
    </source>
</evidence>
<dbReference type="AlphaFoldDB" id="A0A972GU56"/>
<keyword evidence="5" id="KW-1185">Reference proteome</keyword>
<organism evidence="4 5">
    <name type="scientific">Paenibacillus foliorum</name>
    <dbReference type="NCBI Taxonomy" id="2654974"/>
    <lineage>
        <taxon>Bacteria</taxon>
        <taxon>Bacillati</taxon>
        <taxon>Bacillota</taxon>
        <taxon>Bacilli</taxon>
        <taxon>Bacillales</taxon>
        <taxon>Paenibacillaceae</taxon>
        <taxon>Paenibacillus</taxon>
    </lineage>
</organism>
<feature type="domain" description="Fe/B12 periplasmic-binding" evidence="3">
    <location>
        <begin position="65"/>
        <end position="325"/>
    </location>
</feature>
<dbReference type="EMBL" id="WHOD01000056">
    <property type="protein sequence ID" value="NOU94529.1"/>
    <property type="molecule type" value="Genomic_DNA"/>
</dbReference>
<dbReference type="Gene3D" id="3.40.50.1980">
    <property type="entry name" value="Nitrogenase molybdenum iron protein domain"/>
    <property type="match status" value="2"/>
</dbReference>
<evidence type="ECO:0000313" key="5">
    <source>
        <dbReference type="Proteomes" id="UP000641588"/>
    </source>
</evidence>
<dbReference type="Pfam" id="PF01497">
    <property type="entry name" value="Peripla_BP_2"/>
    <property type="match status" value="1"/>
</dbReference>
<dbReference type="PROSITE" id="PS50983">
    <property type="entry name" value="FE_B12_PBP"/>
    <property type="match status" value="1"/>
</dbReference>
<feature type="chain" id="PRO_5037101406" evidence="2">
    <location>
        <begin position="24"/>
        <end position="325"/>
    </location>
</feature>
<accession>A0A972GU56</accession>
<reference evidence="4" key="1">
    <citation type="submission" date="2019-10" db="EMBL/GenBank/DDBJ databases">
        <title>Description of Paenibacillus glebae sp. nov.</title>
        <authorList>
            <person name="Carlier A."/>
            <person name="Qi S."/>
        </authorList>
    </citation>
    <scope>NUCLEOTIDE SEQUENCE</scope>
    <source>
        <strain evidence="4">LMG 31456</strain>
    </source>
</reference>
<proteinExistence type="inferred from homology"/>
<dbReference type="GO" id="GO:0071281">
    <property type="term" value="P:cellular response to iron ion"/>
    <property type="evidence" value="ECO:0007669"/>
    <property type="project" value="TreeGrafter"/>
</dbReference>
<evidence type="ECO:0000256" key="1">
    <source>
        <dbReference type="ARBA" id="ARBA00008814"/>
    </source>
</evidence>
<name>A0A972GU56_9BACL</name>
<feature type="signal peptide" evidence="2">
    <location>
        <begin position="1"/>
        <end position="23"/>
    </location>
</feature>
<sequence length="325" mass="34784">MKKSLFILMAISLIGLTACGQTASNSSANTASNITNSTQDPSSSKAVTLTDFANRKVTFNTVPQKIVALSNGEMDIIYALGGTLVGRPTATGPVSIQEAKNVEQVGSTHGLDLEKVAYLSPDVVLGNNPLNTKDIPALEGIGSKMVLTNANSIEEVMKQIQLFGQMLQKDDKAAQLNQAIDQKLKDLKSNSATVKPRVLLVYGAPGTYMAALNNSLSGNIVVSAGGENIAADYPKLDSYPQYAQLDTEKIMKSNPQLILIMSHGNPEKVRDGFLKEMQQNAAWSSMDAVKNNQIEILPADLFGTNPGTKVIEALDMMNKLLQAVK</sequence>
<dbReference type="SUPFAM" id="SSF53807">
    <property type="entry name" value="Helical backbone' metal receptor"/>
    <property type="match status" value="1"/>
</dbReference>
<dbReference type="PROSITE" id="PS51257">
    <property type="entry name" value="PROKAR_LIPOPROTEIN"/>
    <property type="match status" value="1"/>
</dbReference>
<dbReference type="PANTHER" id="PTHR30535:SF34">
    <property type="entry name" value="MOLYBDATE-BINDING PROTEIN MOLA"/>
    <property type="match status" value="1"/>
</dbReference>
<dbReference type="PANTHER" id="PTHR30535">
    <property type="entry name" value="VITAMIN B12-BINDING PROTEIN"/>
    <property type="match status" value="1"/>
</dbReference>
<keyword evidence="2" id="KW-0732">Signal</keyword>
<comment type="caution">
    <text evidence="4">The sequence shown here is derived from an EMBL/GenBank/DDBJ whole genome shotgun (WGS) entry which is preliminary data.</text>
</comment>
<evidence type="ECO:0000259" key="3">
    <source>
        <dbReference type="PROSITE" id="PS50983"/>
    </source>
</evidence>
<dbReference type="InterPro" id="IPR050902">
    <property type="entry name" value="ABC_Transporter_SBP"/>
</dbReference>
<dbReference type="Proteomes" id="UP000641588">
    <property type="component" value="Unassembled WGS sequence"/>
</dbReference>
<comment type="similarity">
    <text evidence="1">Belongs to the bacterial solute-binding protein 8 family.</text>
</comment>
<dbReference type="RefSeq" id="WP_171652740.1">
    <property type="nucleotide sequence ID" value="NZ_WHOD01000056.1"/>
</dbReference>
<evidence type="ECO:0000313" key="4">
    <source>
        <dbReference type="EMBL" id="NOU94529.1"/>
    </source>
</evidence>